<accession>A0AAW1DMW3</accession>
<evidence type="ECO:0000313" key="3">
    <source>
        <dbReference type="EMBL" id="KAK9511942.1"/>
    </source>
</evidence>
<proteinExistence type="predicted"/>
<keyword evidence="2" id="KW-0732">Signal</keyword>
<feature type="transmembrane region" description="Helical" evidence="1">
    <location>
        <begin position="72"/>
        <end position="91"/>
    </location>
</feature>
<organism evidence="3 4">
    <name type="scientific">Rhynocoris fuscipes</name>
    <dbReference type="NCBI Taxonomy" id="488301"/>
    <lineage>
        <taxon>Eukaryota</taxon>
        <taxon>Metazoa</taxon>
        <taxon>Ecdysozoa</taxon>
        <taxon>Arthropoda</taxon>
        <taxon>Hexapoda</taxon>
        <taxon>Insecta</taxon>
        <taxon>Pterygota</taxon>
        <taxon>Neoptera</taxon>
        <taxon>Paraneoptera</taxon>
        <taxon>Hemiptera</taxon>
        <taxon>Heteroptera</taxon>
        <taxon>Panheteroptera</taxon>
        <taxon>Cimicomorpha</taxon>
        <taxon>Reduviidae</taxon>
        <taxon>Harpactorinae</taxon>
        <taxon>Harpactorini</taxon>
        <taxon>Rhynocoris</taxon>
    </lineage>
</organism>
<keyword evidence="1" id="KW-1133">Transmembrane helix</keyword>
<dbReference type="Proteomes" id="UP001461498">
    <property type="component" value="Unassembled WGS sequence"/>
</dbReference>
<name>A0AAW1DMW3_9HEMI</name>
<keyword evidence="4" id="KW-1185">Reference proteome</keyword>
<dbReference type="GO" id="GO:0016020">
    <property type="term" value="C:membrane"/>
    <property type="evidence" value="ECO:0007669"/>
    <property type="project" value="InterPro"/>
</dbReference>
<dbReference type="InterPro" id="IPR036719">
    <property type="entry name" value="Neuro-gated_channel_TM_sf"/>
</dbReference>
<dbReference type="EMBL" id="JAPXFL010000001">
    <property type="protein sequence ID" value="KAK9511942.1"/>
    <property type="molecule type" value="Genomic_DNA"/>
</dbReference>
<protein>
    <submittedName>
        <fullName evidence="3">Uncharacterized protein</fullName>
    </submittedName>
</protein>
<evidence type="ECO:0000313" key="4">
    <source>
        <dbReference type="Proteomes" id="UP001461498"/>
    </source>
</evidence>
<dbReference type="InterPro" id="IPR038050">
    <property type="entry name" value="Neuro_actylchol_rec"/>
</dbReference>
<feature type="chain" id="PRO_5043979551" evidence="2">
    <location>
        <begin position="24"/>
        <end position="94"/>
    </location>
</feature>
<dbReference type="SUPFAM" id="SSF90112">
    <property type="entry name" value="Neurotransmitter-gated ion-channel transmembrane pore"/>
    <property type="match status" value="1"/>
</dbReference>
<evidence type="ECO:0000256" key="1">
    <source>
        <dbReference type="SAM" id="Phobius"/>
    </source>
</evidence>
<reference evidence="3 4" key="1">
    <citation type="submission" date="2022-12" db="EMBL/GenBank/DDBJ databases">
        <title>Chromosome-level genome assembly of true bugs.</title>
        <authorList>
            <person name="Ma L."/>
            <person name="Li H."/>
        </authorList>
    </citation>
    <scope>NUCLEOTIDE SEQUENCE [LARGE SCALE GENOMIC DNA]</scope>
    <source>
        <strain evidence="3">Lab_2022b</strain>
    </source>
</reference>
<gene>
    <name evidence="3" type="ORF">O3M35_000499</name>
</gene>
<feature type="signal peptide" evidence="2">
    <location>
        <begin position="1"/>
        <end position="23"/>
    </location>
</feature>
<keyword evidence="1" id="KW-0472">Membrane</keyword>
<keyword evidence="1" id="KW-0812">Transmembrane</keyword>
<comment type="caution">
    <text evidence="3">The sequence shown here is derived from an EMBL/GenBank/DDBJ whole genome shotgun (WGS) entry which is preliminary data.</text>
</comment>
<dbReference type="AlphaFoldDB" id="A0AAW1DMW3"/>
<dbReference type="Gene3D" id="1.20.58.390">
    <property type="entry name" value="Neurotransmitter-gated ion-channel transmembrane domain"/>
    <property type="match status" value="1"/>
</dbReference>
<evidence type="ECO:0000256" key="2">
    <source>
        <dbReference type="SAM" id="SignalP"/>
    </source>
</evidence>
<dbReference type="GO" id="GO:0006811">
    <property type="term" value="P:monoatomic ion transport"/>
    <property type="evidence" value="ECO:0007669"/>
    <property type="project" value="InterPro"/>
</dbReference>
<sequence length="94" mass="10981">MGTCTAFVFCALLEFTIVNYMWRKVVEPPPAPPAPQVPDLNGDLKQDQPSLRVDVFRGPTPHMIRARRIDEYSRLCFPLIFALFNVLYWSYYLR</sequence>